<evidence type="ECO:0000313" key="1">
    <source>
        <dbReference type="EMBL" id="QDQ26296.1"/>
    </source>
</evidence>
<name>A0A516SDS2_9NEIS</name>
<dbReference type="Gene3D" id="3.40.50.150">
    <property type="entry name" value="Vaccinia Virus protein VP39"/>
    <property type="match status" value="1"/>
</dbReference>
<gene>
    <name evidence="1" type="ORF">FNU76_07935</name>
</gene>
<dbReference type="EMBL" id="CP041730">
    <property type="protein sequence ID" value="QDQ26296.1"/>
    <property type="molecule type" value="Genomic_DNA"/>
</dbReference>
<reference evidence="2" key="1">
    <citation type="submission" date="2019-07" db="EMBL/GenBank/DDBJ databases">
        <title>Chitinimonas sp. nov., isolated from Ny-Alesund, arctica soil.</title>
        <authorList>
            <person name="Xu Q."/>
            <person name="Peng F."/>
        </authorList>
    </citation>
    <scope>NUCLEOTIDE SEQUENCE [LARGE SCALE GENOMIC DNA]</scope>
    <source>
        <strain evidence="2">R3-44</strain>
    </source>
</reference>
<dbReference type="Proteomes" id="UP000317550">
    <property type="component" value="Chromosome"/>
</dbReference>
<dbReference type="InterPro" id="IPR029063">
    <property type="entry name" value="SAM-dependent_MTases_sf"/>
</dbReference>
<sequence length="190" mass="20282">MINTPTLAFLRAILHSPGEIGAVAPSSSRLAKAMAAAAQSLDRGGLVIEAGPGSGALTGALVEAFGYGRLRVVEQSSVLSSVLQARYPGLAVENGRIEQALDECGLQPDNSLLISSIPFKSLAPAQTRLLSRRYIEYVQAGGRVLQFSYGRQPPFSTLPGEPGWRPLRRVWWNLPPARLWVLAATPGVPI</sequence>
<evidence type="ECO:0000313" key="2">
    <source>
        <dbReference type="Proteomes" id="UP000317550"/>
    </source>
</evidence>
<keyword evidence="2" id="KW-1185">Reference proteome</keyword>
<dbReference type="OrthoDB" id="3528482at2"/>
<protein>
    <submittedName>
        <fullName evidence="1">Uncharacterized protein</fullName>
    </submittedName>
</protein>
<dbReference type="SUPFAM" id="SSF53335">
    <property type="entry name" value="S-adenosyl-L-methionine-dependent methyltransferases"/>
    <property type="match status" value="1"/>
</dbReference>
<dbReference type="RefSeq" id="WP_144277695.1">
    <property type="nucleotide sequence ID" value="NZ_CP041730.1"/>
</dbReference>
<proteinExistence type="predicted"/>
<dbReference type="KEGG" id="cari:FNU76_07935"/>
<dbReference type="AlphaFoldDB" id="A0A516SDS2"/>
<organism evidence="1 2">
    <name type="scientific">Chitinimonas arctica</name>
    <dbReference type="NCBI Taxonomy" id="2594795"/>
    <lineage>
        <taxon>Bacteria</taxon>
        <taxon>Pseudomonadati</taxon>
        <taxon>Pseudomonadota</taxon>
        <taxon>Betaproteobacteria</taxon>
        <taxon>Neisseriales</taxon>
        <taxon>Chitinibacteraceae</taxon>
        <taxon>Chitinimonas</taxon>
    </lineage>
</organism>
<accession>A0A516SDS2</accession>